<dbReference type="EMBL" id="CAJVCH010552507">
    <property type="protein sequence ID" value="CAG7829693.1"/>
    <property type="molecule type" value="Genomic_DNA"/>
</dbReference>
<dbReference type="PANTHER" id="PTHR16442:SF1">
    <property type="entry name" value="RING FINGER PROTEIN 17"/>
    <property type="match status" value="1"/>
</dbReference>
<reference evidence="3" key="1">
    <citation type="submission" date="2021-06" db="EMBL/GenBank/DDBJ databases">
        <authorList>
            <person name="Hodson N. C."/>
            <person name="Mongue J. A."/>
            <person name="Jaron S. K."/>
        </authorList>
    </citation>
    <scope>NUCLEOTIDE SEQUENCE</scope>
</reference>
<dbReference type="Proteomes" id="UP000708208">
    <property type="component" value="Unassembled WGS sequence"/>
</dbReference>
<evidence type="ECO:0000313" key="4">
    <source>
        <dbReference type="Proteomes" id="UP000708208"/>
    </source>
</evidence>
<feature type="compositionally biased region" description="Basic and acidic residues" evidence="1">
    <location>
        <begin position="1"/>
        <end position="12"/>
    </location>
</feature>
<organism evidence="3 4">
    <name type="scientific">Allacma fusca</name>
    <dbReference type="NCBI Taxonomy" id="39272"/>
    <lineage>
        <taxon>Eukaryota</taxon>
        <taxon>Metazoa</taxon>
        <taxon>Ecdysozoa</taxon>
        <taxon>Arthropoda</taxon>
        <taxon>Hexapoda</taxon>
        <taxon>Collembola</taxon>
        <taxon>Symphypleona</taxon>
        <taxon>Sminthuridae</taxon>
        <taxon>Allacma</taxon>
    </lineage>
</organism>
<evidence type="ECO:0000313" key="3">
    <source>
        <dbReference type="EMBL" id="CAG7829693.1"/>
    </source>
</evidence>
<feature type="compositionally biased region" description="Polar residues" evidence="1">
    <location>
        <begin position="44"/>
        <end position="74"/>
    </location>
</feature>
<accession>A0A8J2PH19</accession>
<protein>
    <recommendedName>
        <fullName evidence="2">Tudor domain-containing protein</fullName>
    </recommendedName>
</protein>
<dbReference type="AlphaFoldDB" id="A0A8J2PH19"/>
<sequence length="951" mass="108164">MESKSDCGKKEGSSGSRGRPHNSRGRYGHSKLKHPTPSGCRTGGYQTSQTRSRSGLNDGSSSGESGSHQRTSSCREPGESTLKPILEENNIQASISSVNASEENRDEILEKSLTATEELRQMIHNYYQGGPNKINFETYPLESVQNILERTEMDMAERMTNQFVYCTHAEDGPNKFTLQLKRQEDRLKLINLVLIDRIQSQSPEERIDPVDMQQYTRENFIGKMVAAPRGYSGDYARGTVVHFTNDDSVLIHFMDYGNSDEIELTRLMNSPLEFLPIKPLCFSAYLTDLSQEVARSEGTKLKFEEFVNHGELECSIKEYNPQLNMWAVHLSRKNLQGQALDVAEYLIGSTNSAMQFSGNQSRSGVPFPSSLPPPAATVNEQPQCIIKNLLEPRPNVRSTNAQPRCSKYAKFAQKQKQQPNYEKAFSVTIPEAYGGPPGHPRNLKILHIVTPSEFYVEFLFENSSSSKPGWLEDLQGKYNSQQIGKTLRPVKNVEPKQCFGWREPATSIWKRVSVVKADGKTCEVYLVDEGRRSDCRIQDLRELPEDQDRPALASRVHLAEIKSSGKSWSSKSIAFFKNWCDQVCSFKGMILPGEDKPQGHGFHRVSHGIVLVGEKNSEDCCLGTIQAALCKKALAIPLGMNCGRHDLAYSTQADIPIYQREKLQEELLISFKIKDPDSLPKSRGKVLPRRLFQYHLGYLEISTIKGPGNFYIQMKNKSHDLKKMQDDLCLVAKDLAVIPSNQCTIGDIVLGRSSGPSFLEGEETWFRVAIVSKNMNDQKALCVSIDYGFDLVIDLSTARKLPEYIRRVYPFCHRAHLDFPTFHKRYTPSDSFWSEDADGMFRRYIESFRDDVPVYYGWEVRPGNKSNFVTLEELNQKLVFDDESKQWQPGRPVKKFDHLEFNRCRDNPMLKHLFVSIGIDVKYKVVHENSKHVEYRPAWDILLEMGFVQEK</sequence>
<dbReference type="CDD" id="cd20379">
    <property type="entry name" value="Tudor_dTUD-like"/>
    <property type="match status" value="1"/>
</dbReference>
<feature type="region of interest" description="Disordered" evidence="1">
    <location>
        <begin position="1"/>
        <end position="88"/>
    </location>
</feature>
<evidence type="ECO:0000259" key="2">
    <source>
        <dbReference type="PROSITE" id="PS50304"/>
    </source>
</evidence>
<dbReference type="OrthoDB" id="5800423at2759"/>
<dbReference type="PANTHER" id="PTHR16442">
    <property type="entry name" value="RING FINGER PROTEIN 17"/>
    <property type="match status" value="1"/>
</dbReference>
<dbReference type="InterPro" id="IPR002999">
    <property type="entry name" value="Tudor"/>
</dbReference>
<proteinExistence type="predicted"/>
<feature type="compositionally biased region" description="Basic residues" evidence="1">
    <location>
        <begin position="18"/>
        <end position="34"/>
    </location>
</feature>
<comment type="caution">
    <text evidence="3">The sequence shown here is derived from an EMBL/GenBank/DDBJ whole genome shotgun (WGS) entry which is preliminary data.</text>
</comment>
<feature type="domain" description="Tudor" evidence="2">
    <location>
        <begin position="218"/>
        <end position="277"/>
    </location>
</feature>
<name>A0A8J2PH19_9HEXA</name>
<evidence type="ECO:0000256" key="1">
    <source>
        <dbReference type="SAM" id="MobiDB-lite"/>
    </source>
</evidence>
<dbReference type="PROSITE" id="PS50304">
    <property type="entry name" value="TUDOR"/>
    <property type="match status" value="1"/>
</dbReference>
<keyword evidence="4" id="KW-1185">Reference proteome</keyword>
<dbReference type="Pfam" id="PF00567">
    <property type="entry name" value="TUDOR"/>
    <property type="match status" value="3"/>
</dbReference>
<dbReference type="SMART" id="SM00333">
    <property type="entry name" value="TUDOR"/>
    <property type="match status" value="3"/>
</dbReference>
<gene>
    <name evidence="3" type="ORF">AFUS01_LOCUS39541</name>
</gene>